<evidence type="ECO:0000256" key="5">
    <source>
        <dbReference type="ARBA" id="ARBA00008391"/>
    </source>
</evidence>
<sequence>MPVQEGNEWVREFLTITPDFPKKGIMFISYERLLRSPDDFHRVIEGFAERYKDKNLDAVVGLDARGFIFGSALAYELNVPFVMVRKGGKLPGKTECVEYALEYGKSVFELGCNSLENGEKVVIIDDLLATGGTMSAACELVEKVGAVVVETACFLEISFLKGREKIGRPFFAYLDDR</sequence>
<dbReference type="SUPFAM" id="SSF53271">
    <property type="entry name" value="PRTase-like"/>
    <property type="match status" value="1"/>
</dbReference>
<evidence type="ECO:0000313" key="13">
    <source>
        <dbReference type="EMBL" id="PCI93501.1"/>
    </source>
</evidence>
<dbReference type="GO" id="GO:0006166">
    <property type="term" value="P:purine ribonucleoside salvage"/>
    <property type="evidence" value="ECO:0007669"/>
    <property type="project" value="UniProtKB-UniRule"/>
</dbReference>
<evidence type="ECO:0000256" key="11">
    <source>
        <dbReference type="HAMAP-Rule" id="MF_00004"/>
    </source>
</evidence>
<comment type="pathway">
    <text evidence="4 11">Purine metabolism; AMP biosynthesis via salvage pathway; AMP from adenine: step 1/1.</text>
</comment>
<dbReference type="NCBIfam" id="NF002636">
    <property type="entry name" value="PRK02304.1-5"/>
    <property type="match status" value="1"/>
</dbReference>
<dbReference type="Proteomes" id="UP000217838">
    <property type="component" value="Unassembled WGS sequence"/>
</dbReference>
<comment type="caution">
    <text evidence="13">The sequence shown here is derived from an EMBL/GenBank/DDBJ whole genome shotgun (WGS) entry which is preliminary data.</text>
</comment>
<comment type="similarity">
    <text evidence="5 11">Belongs to the purine/pyrimidine phosphoribosyltransferase family.</text>
</comment>
<dbReference type="PANTHER" id="PTHR32315">
    <property type="entry name" value="ADENINE PHOSPHORIBOSYLTRANSFERASE"/>
    <property type="match status" value="1"/>
</dbReference>
<dbReference type="EC" id="2.4.2.7" evidence="6 11"/>
<evidence type="ECO:0000313" key="14">
    <source>
        <dbReference type="Proteomes" id="UP000217838"/>
    </source>
</evidence>
<dbReference type="InterPro" id="IPR000836">
    <property type="entry name" value="PRTase_dom"/>
</dbReference>
<comment type="subcellular location">
    <subcellularLocation>
        <location evidence="3 11">Cytoplasm</location>
    </subcellularLocation>
</comment>
<keyword evidence="10 11" id="KW-0660">Purine salvage</keyword>
<dbReference type="GO" id="GO:0006168">
    <property type="term" value="P:adenine salvage"/>
    <property type="evidence" value="ECO:0007669"/>
    <property type="project" value="InterPro"/>
</dbReference>
<evidence type="ECO:0000256" key="10">
    <source>
        <dbReference type="ARBA" id="ARBA00022726"/>
    </source>
</evidence>
<proteinExistence type="inferred from homology"/>
<evidence type="ECO:0000256" key="3">
    <source>
        <dbReference type="ARBA" id="ARBA00004496"/>
    </source>
</evidence>
<dbReference type="GO" id="GO:0003999">
    <property type="term" value="F:adenine phosphoribosyltransferase activity"/>
    <property type="evidence" value="ECO:0007669"/>
    <property type="project" value="UniProtKB-UniRule"/>
</dbReference>
<dbReference type="Gene3D" id="3.40.50.2020">
    <property type="match status" value="1"/>
</dbReference>
<accession>A0A2A4YFN6</accession>
<comment type="catalytic activity">
    <reaction evidence="1 11">
        <text>AMP + diphosphate = 5-phospho-alpha-D-ribose 1-diphosphate + adenine</text>
        <dbReference type="Rhea" id="RHEA:16609"/>
        <dbReference type="ChEBI" id="CHEBI:16708"/>
        <dbReference type="ChEBI" id="CHEBI:33019"/>
        <dbReference type="ChEBI" id="CHEBI:58017"/>
        <dbReference type="ChEBI" id="CHEBI:456215"/>
        <dbReference type="EC" id="2.4.2.7"/>
    </reaction>
</comment>
<dbReference type="Pfam" id="PF00156">
    <property type="entry name" value="Pribosyltran"/>
    <property type="match status" value="1"/>
</dbReference>
<dbReference type="FunFam" id="3.40.50.2020:FF:000021">
    <property type="entry name" value="Adenine phosphoribosyltransferase"/>
    <property type="match status" value="1"/>
</dbReference>
<evidence type="ECO:0000256" key="4">
    <source>
        <dbReference type="ARBA" id="ARBA00004659"/>
    </source>
</evidence>
<evidence type="ECO:0000256" key="7">
    <source>
        <dbReference type="ARBA" id="ARBA00022490"/>
    </source>
</evidence>
<name>A0A2A4YFN6_UNCAE</name>
<keyword evidence="9 11" id="KW-0808">Transferase</keyword>
<evidence type="ECO:0000256" key="9">
    <source>
        <dbReference type="ARBA" id="ARBA00022679"/>
    </source>
</evidence>
<keyword evidence="7 11" id="KW-0963">Cytoplasm</keyword>
<evidence type="ECO:0000256" key="1">
    <source>
        <dbReference type="ARBA" id="ARBA00000868"/>
    </source>
</evidence>
<comment type="function">
    <text evidence="2 11">Catalyzes a salvage reaction resulting in the formation of AMP, that is energically less costly than de novo synthesis.</text>
</comment>
<dbReference type="GO" id="GO:0002055">
    <property type="term" value="F:adenine binding"/>
    <property type="evidence" value="ECO:0007669"/>
    <property type="project" value="TreeGrafter"/>
</dbReference>
<dbReference type="GO" id="GO:0005737">
    <property type="term" value="C:cytoplasm"/>
    <property type="evidence" value="ECO:0007669"/>
    <property type="project" value="UniProtKB-SubCell"/>
</dbReference>
<evidence type="ECO:0000259" key="12">
    <source>
        <dbReference type="Pfam" id="PF00156"/>
    </source>
</evidence>
<dbReference type="GO" id="GO:0044209">
    <property type="term" value="P:AMP salvage"/>
    <property type="evidence" value="ECO:0007669"/>
    <property type="project" value="UniProtKB-UniRule"/>
</dbReference>
<dbReference type="CDD" id="cd06223">
    <property type="entry name" value="PRTases_typeI"/>
    <property type="match status" value="1"/>
</dbReference>
<dbReference type="InterPro" id="IPR050054">
    <property type="entry name" value="UPRTase/APRTase"/>
</dbReference>
<reference evidence="14" key="1">
    <citation type="submission" date="2017-08" db="EMBL/GenBank/DDBJ databases">
        <title>A dynamic microbial community with high functional redundancy inhabits the cold, oxic subseafloor aquifer.</title>
        <authorList>
            <person name="Tully B.J."/>
            <person name="Wheat C.G."/>
            <person name="Glazer B.T."/>
            <person name="Huber J.A."/>
        </authorList>
    </citation>
    <scope>NUCLEOTIDE SEQUENCE [LARGE SCALE GENOMIC DNA]</scope>
</reference>
<evidence type="ECO:0000256" key="8">
    <source>
        <dbReference type="ARBA" id="ARBA00022676"/>
    </source>
</evidence>
<dbReference type="PANTHER" id="PTHR32315:SF3">
    <property type="entry name" value="ADENINE PHOSPHORIBOSYLTRANSFERASE"/>
    <property type="match status" value="1"/>
</dbReference>
<dbReference type="NCBIfam" id="NF002634">
    <property type="entry name" value="PRK02304.1-3"/>
    <property type="match status" value="1"/>
</dbReference>
<comment type="subunit">
    <text evidence="11">Homodimer.</text>
</comment>
<dbReference type="InterPro" id="IPR005764">
    <property type="entry name" value="Ade_phspho_trans"/>
</dbReference>
<gene>
    <name evidence="11" type="primary">apt</name>
    <name evidence="13" type="ORF">COB11_05190</name>
</gene>
<dbReference type="AlphaFoldDB" id="A0A2A4YFN6"/>
<evidence type="ECO:0000256" key="2">
    <source>
        <dbReference type="ARBA" id="ARBA00003968"/>
    </source>
</evidence>
<organism evidence="13 14">
    <name type="scientific">Aerophobetes bacterium</name>
    <dbReference type="NCBI Taxonomy" id="2030807"/>
    <lineage>
        <taxon>Bacteria</taxon>
        <taxon>Candidatus Aerophobota</taxon>
    </lineage>
</organism>
<dbReference type="UniPathway" id="UPA00588">
    <property type="reaction ID" value="UER00646"/>
</dbReference>
<feature type="domain" description="Phosphoribosyltransferase" evidence="12">
    <location>
        <begin position="30"/>
        <end position="155"/>
    </location>
</feature>
<protein>
    <recommendedName>
        <fullName evidence="6 11">Adenine phosphoribosyltransferase</fullName>
        <shortName evidence="11">APRT</shortName>
        <ecNumber evidence="6 11">2.4.2.7</ecNumber>
    </recommendedName>
</protein>
<keyword evidence="8 11" id="KW-0328">Glycosyltransferase</keyword>
<dbReference type="NCBIfam" id="TIGR01090">
    <property type="entry name" value="apt"/>
    <property type="match status" value="1"/>
</dbReference>
<dbReference type="InterPro" id="IPR029057">
    <property type="entry name" value="PRTase-like"/>
</dbReference>
<evidence type="ECO:0000256" key="6">
    <source>
        <dbReference type="ARBA" id="ARBA00011893"/>
    </source>
</evidence>
<dbReference type="HAMAP" id="MF_00004">
    <property type="entry name" value="Aden_phosphoribosyltr"/>
    <property type="match status" value="1"/>
</dbReference>
<dbReference type="GO" id="GO:0016208">
    <property type="term" value="F:AMP binding"/>
    <property type="evidence" value="ECO:0007669"/>
    <property type="project" value="TreeGrafter"/>
</dbReference>
<dbReference type="EMBL" id="NVUU01000060">
    <property type="protein sequence ID" value="PCI93501.1"/>
    <property type="molecule type" value="Genomic_DNA"/>
</dbReference>